<dbReference type="PRINTS" id="PR00133">
    <property type="entry name" value="GLHYDRLASE3"/>
</dbReference>
<dbReference type="Pfam" id="PF01915">
    <property type="entry name" value="Glyco_hydro_3_C"/>
    <property type="match status" value="1"/>
</dbReference>
<evidence type="ECO:0000256" key="3">
    <source>
        <dbReference type="ARBA" id="ARBA00022801"/>
    </source>
</evidence>
<dbReference type="EMBL" id="FUYV01000021">
    <property type="protein sequence ID" value="SKC23804.1"/>
    <property type="molecule type" value="Genomic_DNA"/>
</dbReference>
<dbReference type="InterPro" id="IPR001764">
    <property type="entry name" value="Glyco_hydro_3_N"/>
</dbReference>
<dbReference type="Gene3D" id="3.40.50.1700">
    <property type="entry name" value="Glycoside hydrolase family 3 C-terminal domain"/>
    <property type="match status" value="1"/>
</dbReference>
<evidence type="ECO:0000313" key="6">
    <source>
        <dbReference type="EMBL" id="SKC23804.1"/>
    </source>
</evidence>
<dbReference type="GO" id="GO:0046556">
    <property type="term" value="F:alpha-L-arabinofuranosidase activity"/>
    <property type="evidence" value="ECO:0007669"/>
    <property type="project" value="TreeGrafter"/>
</dbReference>
<proteinExistence type="inferred from homology"/>
<evidence type="ECO:0000256" key="2">
    <source>
        <dbReference type="ARBA" id="ARBA00022729"/>
    </source>
</evidence>
<gene>
    <name evidence="6" type="ORF">SAMN03080601_03089</name>
</gene>
<dbReference type="Proteomes" id="UP000191055">
    <property type="component" value="Unassembled WGS sequence"/>
</dbReference>
<dbReference type="Gene3D" id="3.20.20.300">
    <property type="entry name" value="Glycoside hydrolase, family 3, N-terminal domain"/>
    <property type="match status" value="1"/>
</dbReference>
<dbReference type="InterPro" id="IPR036962">
    <property type="entry name" value="Glyco_hydro_3_N_sf"/>
</dbReference>
<dbReference type="PANTHER" id="PTHR42721:SF3">
    <property type="entry name" value="BETA-D-XYLOSIDASE 5-RELATED"/>
    <property type="match status" value="1"/>
</dbReference>
<dbReference type="InterPro" id="IPR026891">
    <property type="entry name" value="Fn3-like"/>
</dbReference>
<dbReference type="AlphaFoldDB" id="A0A1T5HSY0"/>
<dbReference type="InterPro" id="IPR017853">
    <property type="entry name" value="GH"/>
</dbReference>
<dbReference type="PANTHER" id="PTHR42721">
    <property type="entry name" value="SUGAR HYDROLASE-RELATED"/>
    <property type="match status" value="1"/>
</dbReference>
<feature type="domain" description="Fibronectin type III-like" evidence="5">
    <location>
        <begin position="635"/>
        <end position="705"/>
    </location>
</feature>
<dbReference type="SUPFAM" id="SSF52279">
    <property type="entry name" value="Beta-D-glucan exohydrolase, C-terminal domain"/>
    <property type="match status" value="1"/>
</dbReference>
<dbReference type="GO" id="GO:0009044">
    <property type="term" value="F:xylan 1,4-beta-xylosidase activity"/>
    <property type="evidence" value="ECO:0007669"/>
    <property type="project" value="InterPro"/>
</dbReference>
<dbReference type="InterPro" id="IPR002772">
    <property type="entry name" value="Glyco_hydro_3_C"/>
</dbReference>
<keyword evidence="2 4" id="KW-0732">Signal</keyword>
<dbReference type="KEGG" id="asx:CDL62_00090"/>
<dbReference type="Pfam" id="PF14310">
    <property type="entry name" value="Fn3-like"/>
    <property type="match status" value="1"/>
</dbReference>
<dbReference type="InterPro" id="IPR044993">
    <property type="entry name" value="BXL"/>
</dbReference>
<evidence type="ECO:0000256" key="4">
    <source>
        <dbReference type="SAM" id="SignalP"/>
    </source>
</evidence>
<evidence type="ECO:0000259" key="5">
    <source>
        <dbReference type="SMART" id="SM01217"/>
    </source>
</evidence>
<name>A0A1T5HSY0_9BACT</name>
<dbReference type="OrthoDB" id="9805821at2"/>
<dbReference type="InterPro" id="IPR013783">
    <property type="entry name" value="Ig-like_fold"/>
</dbReference>
<protein>
    <submittedName>
        <fullName evidence="6">Beta-glucosidase</fullName>
    </submittedName>
</protein>
<dbReference type="Gene3D" id="2.60.40.10">
    <property type="entry name" value="Immunoglobulins"/>
    <property type="match status" value="1"/>
</dbReference>
<reference evidence="6 7" key="1">
    <citation type="submission" date="2017-02" db="EMBL/GenBank/DDBJ databases">
        <authorList>
            <person name="Peterson S.W."/>
        </authorList>
    </citation>
    <scope>NUCLEOTIDE SEQUENCE [LARGE SCALE GENOMIC DNA]</scope>
    <source>
        <strain evidence="6 7">DSM 24412</strain>
    </source>
</reference>
<keyword evidence="7" id="KW-1185">Reference proteome</keyword>
<feature type="chain" id="PRO_5012459537" evidence="4">
    <location>
        <begin position="20"/>
        <end position="726"/>
    </location>
</feature>
<accession>A0A1T5HSY0</accession>
<dbReference type="RefSeq" id="WP_079558779.1">
    <property type="nucleotide sequence ID" value="NZ_CP021904.1"/>
</dbReference>
<keyword evidence="3" id="KW-0378">Hydrolase</keyword>
<dbReference type="SUPFAM" id="SSF51445">
    <property type="entry name" value="(Trans)glycosidases"/>
    <property type="match status" value="1"/>
</dbReference>
<dbReference type="STRING" id="889453.SAMN03080601_03089"/>
<dbReference type="GO" id="GO:0045493">
    <property type="term" value="P:xylan catabolic process"/>
    <property type="evidence" value="ECO:0007669"/>
    <property type="project" value="InterPro"/>
</dbReference>
<sequence length="726" mass="80494">MKSFYSLLILFLLFAPLFADNPLYLDPDQEIEVRINDLLSRMTLEEKVSQMANTSPAIPHLNIQEYEWWNEALHGVARSGIATVFPQSIAMGATFNPELIEKVATAVSDEARVLHHAAARRDIRLRYGGLTFWAPNINIYRDPRWGRGMETYGEDPFLTGVIGTAYVNGLQGDHPRYLKTAAGAKHYAVHSGPEHGRREFNAIASTKDLYETYLPAFKTLVDAGVEAIMCAYNSTNGEPCCAHNYLINEVLRDKWGFKGHVVTDCWSLNDFFTSINVAEDAVEAAALALKNGVDLECGSVYNPNLVTAVERGLISEDQIDVALSRLLSTRFRLGMFDPEEINPYANIPDTVLNSSTHRTLSREVAVESMVLLKNNGILPLRDDLSRYFVTGPNASSIHALIGNYYGVNDRYVTILEGIAGRVQIGSQVQYRPAILLDRPNVNPIDWSTGSASVSDVTILVLGITNLLEGEEGEAIASPYYGDRLDYSIPENQLDYLRRLTRNENNKIVAVIVGGSPMNLKEVHELADAVLLVWYPGQEGGNAVADVLFGDAAPGGRLPVTYPVSLDQLPPYEDYSMEGRTYRYMKEVPMYPFGYGLSYTSFEYSDISLADRRIRRDGKTTVRATVTNSGNMAASEVVQLYITNPPSRVTRTPLFSLRGFEKIFLEPGESREVKFEIARDMLVLIDDNGQEIIDSGAYTIAIGGAVPTERSVELGMPVPVRATLNVR</sequence>
<dbReference type="SMART" id="SM01217">
    <property type="entry name" value="Fn3_like"/>
    <property type="match status" value="1"/>
</dbReference>
<comment type="similarity">
    <text evidence="1">Belongs to the glycosyl hydrolase 3 family.</text>
</comment>
<dbReference type="InterPro" id="IPR036881">
    <property type="entry name" value="Glyco_hydro_3_C_sf"/>
</dbReference>
<organism evidence="6 7">
    <name type="scientific">Alkalitalea saponilacus</name>
    <dbReference type="NCBI Taxonomy" id="889453"/>
    <lineage>
        <taxon>Bacteria</taxon>
        <taxon>Pseudomonadati</taxon>
        <taxon>Bacteroidota</taxon>
        <taxon>Bacteroidia</taxon>
        <taxon>Marinilabiliales</taxon>
        <taxon>Marinilabiliaceae</taxon>
        <taxon>Alkalitalea</taxon>
    </lineage>
</organism>
<dbReference type="Pfam" id="PF00933">
    <property type="entry name" value="Glyco_hydro_3"/>
    <property type="match status" value="1"/>
</dbReference>
<dbReference type="GO" id="GO:0031222">
    <property type="term" value="P:arabinan catabolic process"/>
    <property type="evidence" value="ECO:0007669"/>
    <property type="project" value="TreeGrafter"/>
</dbReference>
<feature type="signal peptide" evidence="4">
    <location>
        <begin position="1"/>
        <end position="19"/>
    </location>
</feature>
<evidence type="ECO:0000256" key="1">
    <source>
        <dbReference type="ARBA" id="ARBA00005336"/>
    </source>
</evidence>
<evidence type="ECO:0000313" key="7">
    <source>
        <dbReference type="Proteomes" id="UP000191055"/>
    </source>
</evidence>